<proteinExistence type="predicted"/>
<name>A0A5B7HCP8_PORTR</name>
<gene>
    <name evidence="2" type="ORF">E2C01_061929</name>
</gene>
<feature type="region of interest" description="Disordered" evidence="1">
    <location>
        <begin position="38"/>
        <end position="61"/>
    </location>
</feature>
<dbReference type="Proteomes" id="UP000324222">
    <property type="component" value="Unassembled WGS sequence"/>
</dbReference>
<keyword evidence="3" id="KW-1185">Reference proteome</keyword>
<sequence length="61" mass="6872">MKKRRLPCKTPLRDMRVNNHVSLTVSLTGKLCKAVRKGKGHEKWTQRASSHTTTITTTPKG</sequence>
<comment type="caution">
    <text evidence="2">The sequence shown here is derived from an EMBL/GenBank/DDBJ whole genome shotgun (WGS) entry which is preliminary data.</text>
</comment>
<feature type="compositionally biased region" description="Low complexity" evidence="1">
    <location>
        <begin position="52"/>
        <end position="61"/>
    </location>
</feature>
<evidence type="ECO:0000313" key="2">
    <source>
        <dbReference type="EMBL" id="MPC67746.1"/>
    </source>
</evidence>
<reference evidence="2 3" key="1">
    <citation type="submission" date="2019-05" db="EMBL/GenBank/DDBJ databases">
        <title>Another draft genome of Portunus trituberculatus and its Hox gene families provides insights of decapod evolution.</title>
        <authorList>
            <person name="Jeong J.-H."/>
            <person name="Song I."/>
            <person name="Kim S."/>
            <person name="Choi T."/>
            <person name="Kim D."/>
            <person name="Ryu S."/>
            <person name="Kim W."/>
        </authorList>
    </citation>
    <scope>NUCLEOTIDE SEQUENCE [LARGE SCALE GENOMIC DNA]</scope>
    <source>
        <tissue evidence="2">Muscle</tissue>
    </source>
</reference>
<organism evidence="2 3">
    <name type="scientific">Portunus trituberculatus</name>
    <name type="common">Swimming crab</name>
    <name type="synonym">Neptunus trituberculatus</name>
    <dbReference type="NCBI Taxonomy" id="210409"/>
    <lineage>
        <taxon>Eukaryota</taxon>
        <taxon>Metazoa</taxon>
        <taxon>Ecdysozoa</taxon>
        <taxon>Arthropoda</taxon>
        <taxon>Crustacea</taxon>
        <taxon>Multicrustacea</taxon>
        <taxon>Malacostraca</taxon>
        <taxon>Eumalacostraca</taxon>
        <taxon>Eucarida</taxon>
        <taxon>Decapoda</taxon>
        <taxon>Pleocyemata</taxon>
        <taxon>Brachyura</taxon>
        <taxon>Eubrachyura</taxon>
        <taxon>Portunoidea</taxon>
        <taxon>Portunidae</taxon>
        <taxon>Portuninae</taxon>
        <taxon>Portunus</taxon>
    </lineage>
</organism>
<accession>A0A5B7HCP8</accession>
<dbReference type="EMBL" id="VSRR010026704">
    <property type="protein sequence ID" value="MPC67746.1"/>
    <property type="molecule type" value="Genomic_DNA"/>
</dbReference>
<evidence type="ECO:0000256" key="1">
    <source>
        <dbReference type="SAM" id="MobiDB-lite"/>
    </source>
</evidence>
<evidence type="ECO:0000313" key="3">
    <source>
        <dbReference type="Proteomes" id="UP000324222"/>
    </source>
</evidence>
<dbReference type="AlphaFoldDB" id="A0A5B7HCP8"/>
<protein>
    <submittedName>
        <fullName evidence="2">Uncharacterized protein</fullName>
    </submittedName>
</protein>